<accession>A0A8X6MV56</accession>
<organism evidence="1 2">
    <name type="scientific">Nephila pilipes</name>
    <name type="common">Giant wood spider</name>
    <name type="synonym">Nephila maculata</name>
    <dbReference type="NCBI Taxonomy" id="299642"/>
    <lineage>
        <taxon>Eukaryota</taxon>
        <taxon>Metazoa</taxon>
        <taxon>Ecdysozoa</taxon>
        <taxon>Arthropoda</taxon>
        <taxon>Chelicerata</taxon>
        <taxon>Arachnida</taxon>
        <taxon>Araneae</taxon>
        <taxon>Araneomorphae</taxon>
        <taxon>Entelegynae</taxon>
        <taxon>Araneoidea</taxon>
        <taxon>Nephilidae</taxon>
        <taxon>Nephila</taxon>
    </lineage>
</organism>
<dbReference type="EMBL" id="BMAW01051322">
    <property type="protein sequence ID" value="GFS79716.1"/>
    <property type="molecule type" value="Genomic_DNA"/>
</dbReference>
<dbReference type="AlphaFoldDB" id="A0A8X6MV56"/>
<comment type="caution">
    <text evidence="1">The sequence shown here is derived from an EMBL/GenBank/DDBJ whole genome shotgun (WGS) entry which is preliminary data.</text>
</comment>
<evidence type="ECO:0000313" key="1">
    <source>
        <dbReference type="EMBL" id="GFS79716.1"/>
    </source>
</evidence>
<reference evidence="1" key="1">
    <citation type="submission" date="2020-08" db="EMBL/GenBank/DDBJ databases">
        <title>Multicomponent nature underlies the extraordinary mechanical properties of spider dragline silk.</title>
        <authorList>
            <person name="Kono N."/>
            <person name="Nakamura H."/>
            <person name="Mori M."/>
            <person name="Yoshida Y."/>
            <person name="Ohtoshi R."/>
            <person name="Malay A.D."/>
            <person name="Moran D.A.P."/>
            <person name="Tomita M."/>
            <person name="Numata K."/>
            <person name="Arakawa K."/>
        </authorList>
    </citation>
    <scope>NUCLEOTIDE SEQUENCE</scope>
</reference>
<dbReference type="Proteomes" id="UP000887013">
    <property type="component" value="Unassembled WGS sequence"/>
</dbReference>
<keyword evidence="2" id="KW-1185">Reference proteome</keyword>
<gene>
    <name evidence="1" type="ORF">NPIL_406501</name>
</gene>
<proteinExistence type="predicted"/>
<sequence length="129" mass="14835">MPGSPIKREKHIAKEFKLVKLRLQLRFQEAIGSSENSMKEDVTLNSILTYETFSVSPPDPMIGISFHERMEEYVRTQVPLISFMLVKALQDVSETLVTNEGDKGNGNLSIHRFLADCYKKEDNDWNRES</sequence>
<evidence type="ECO:0000313" key="2">
    <source>
        <dbReference type="Proteomes" id="UP000887013"/>
    </source>
</evidence>
<protein>
    <submittedName>
        <fullName evidence="1">Uncharacterized protein</fullName>
    </submittedName>
</protein>
<name>A0A8X6MV56_NEPPI</name>